<dbReference type="PANTHER" id="PTHR33676">
    <property type="entry name" value="COLD REGULATED PROTEIN 27"/>
    <property type="match status" value="1"/>
</dbReference>
<sequence length="194" mass="22015">MEASRRRDSSSPPVLTDLTGDNDFTVSESEMIDNAFLFVDNSQLRLHPIESSAKTAWTNEKHALYLDHLESSFVKQLHQSILKNHPRRATKQCFVREAKMQGSSTAVNLCTQDKNIFFNEARLSTEQSFERHAKTLDYLEEFSDQNFADEASEQMCVKTMSKRSKTVIDPAGNSTVNTDATKHGPQINRSTIRL</sequence>
<evidence type="ECO:0000256" key="1">
    <source>
        <dbReference type="SAM" id="MobiDB-lite"/>
    </source>
</evidence>
<dbReference type="GO" id="GO:0042752">
    <property type="term" value="P:regulation of circadian rhythm"/>
    <property type="evidence" value="ECO:0007669"/>
    <property type="project" value="InterPro"/>
</dbReference>
<dbReference type="Proteomes" id="UP001229421">
    <property type="component" value="Unassembled WGS sequence"/>
</dbReference>
<keyword evidence="3" id="KW-1185">Reference proteome</keyword>
<name>A0AAD8NVV4_TARER</name>
<organism evidence="2 3">
    <name type="scientific">Tagetes erecta</name>
    <name type="common">African marigold</name>
    <dbReference type="NCBI Taxonomy" id="13708"/>
    <lineage>
        <taxon>Eukaryota</taxon>
        <taxon>Viridiplantae</taxon>
        <taxon>Streptophyta</taxon>
        <taxon>Embryophyta</taxon>
        <taxon>Tracheophyta</taxon>
        <taxon>Spermatophyta</taxon>
        <taxon>Magnoliopsida</taxon>
        <taxon>eudicotyledons</taxon>
        <taxon>Gunneridae</taxon>
        <taxon>Pentapetalae</taxon>
        <taxon>asterids</taxon>
        <taxon>campanulids</taxon>
        <taxon>Asterales</taxon>
        <taxon>Asteraceae</taxon>
        <taxon>Asteroideae</taxon>
        <taxon>Heliantheae alliance</taxon>
        <taxon>Tageteae</taxon>
        <taxon>Tagetes</taxon>
    </lineage>
</organism>
<evidence type="ECO:0000313" key="2">
    <source>
        <dbReference type="EMBL" id="KAK1430305.1"/>
    </source>
</evidence>
<protein>
    <submittedName>
        <fullName evidence="2">Uncharacterized protein</fullName>
    </submittedName>
</protein>
<evidence type="ECO:0000313" key="3">
    <source>
        <dbReference type="Proteomes" id="UP001229421"/>
    </source>
</evidence>
<dbReference type="GO" id="GO:0009409">
    <property type="term" value="P:response to cold"/>
    <property type="evidence" value="ECO:0007669"/>
    <property type="project" value="InterPro"/>
</dbReference>
<comment type="caution">
    <text evidence="2">The sequence shown here is derived from an EMBL/GenBank/DDBJ whole genome shotgun (WGS) entry which is preliminary data.</text>
</comment>
<dbReference type="AlphaFoldDB" id="A0AAD8NVV4"/>
<feature type="region of interest" description="Disordered" evidence="1">
    <location>
        <begin position="168"/>
        <end position="194"/>
    </location>
</feature>
<accession>A0AAD8NVV4</accession>
<feature type="region of interest" description="Disordered" evidence="1">
    <location>
        <begin position="1"/>
        <end position="21"/>
    </location>
</feature>
<dbReference type="EMBL" id="JAUHHV010000003">
    <property type="protein sequence ID" value="KAK1430305.1"/>
    <property type="molecule type" value="Genomic_DNA"/>
</dbReference>
<reference evidence="2" key="1">
    <citation type="journal article" date="2023" name="bioRxiv">
        <title>Improved chromosome-level genome assembly for marigold (Tagetes erecta).</title>
        <authorList>
            <person name="Jiang F."/>
            <person name="Yuan L."/>
            <person name="Wang S."/>
            <person name="Wang H."/>
            <person name="Xu D."/>
            <person name="Wang A."/>
            <person name="Fan W."/>
        </authorList>
    </citation>
    <scope>NUCLEOTIDE SEQUENCE</scope>
    <source>
        <strain evidence="2">WSJ</strain>
        <tissue evidence="2">Leaf</tissue>
    </source>
</reference>
<dbReference type="PANTHER" id="PTHR33676:SF3">
    <property type="entry name" value="COLD-REGULATED PROTEIN 27"/>
    <property type="match status" value="1"/>
</dbReference>
<dbReference type="InterPro" id="IPR044678">
    <property type="entry name" value="COR27/28"/>
</dbReference>
<gene>
    <name evidence="2" type="ORF">QVD17_12952</name>
</gene>
<proteinExistence type="predicted"/>